<keyword evidence="2" id="KW-1185">Reference proteome</keyword>
<dbReference type="Proteomes" id="UP001597215">
    <property type="component" value="Unassembled WGS sequence"/>
</dbReference>
<reference evidence="2" key="1">
    <citation type="journal article" date="2019" name="Int. J. Syst. Evol. Microbiol.">
        <title>The Global Catalogue of Microorganisms (GCM) 10K type strain sequencing project: providing services to taxonomists for standard genome sequencing and annotation.</title>
        <authorList>
            <consortium name="The Broad Institute Genomics Platform"/>
            <consortium name="The Broad Institute Genome Sequencing Center for Infectious Disease"/>
            <person name="Wu L."/>
            <person name="Ma J."/>
        </authorList>
    </citation>
    <scope>NUCLEOTIDE SEQUENCE [LARGE SCALE GENOMIC DNA]</scope>
    <source>
        <strain evidence="2">CGMCC 1.12449</strain>
    </source>
</reference>
<sequence>MSPRSTCSLSEALTALAFDDPLGAAFVPLAIKEGRWKCTGDEAFAKIIDALNALCDASYHGDVKIFGRSSSISGGAGKLQLITPDQCVDHRLFVPGHDTLWQGCNQGKEYEDSFTAFKTTQMLSDIQVDFVICPLLGGPKSMLFWTRKEKTNA</sequence>
<gene>
    <name evidence="1" type="ORF">ACFSAG_09760</name>
</gene>
<comment type="caution">
    <text evidence="1">The sequence shown here is derived from an EMBL/GenBank/DDBJ whole genome shotgun (WGS) entry which is preliminary data.</text>
</comment>
<feature type="non-terminal residue" evidence="1">
    <location>
        <position position="153"/>
    </location>
</feature>
<accession>A0ABW4MF74</accession>
<evidence type="ECO:0000313" key="2">
    <source>
        <dbReference type="Proteomes" id="UP001597215"/>
    </source>
</evidence>
<name>A0ABW4MF74_9SPHN</name>
<organism evidence="1 2">
    <name type="scientific">Sphingorhabdus buctiana</name>
    <dbReference type="NCBI Taxonomy" id="1508805"/>
    <lineage>
        <taxon>Bacteria</taxon>
        <taxon>Pseudomonadati</taxon>
        <taxon>Pseudomonadota</taxon>
        <taxon>Alphaproteobacteria</taxon>
        <taxon>Sphingomonadales</taxon>
        <taxon>Sphingomonadaceae</taxon>
        <taxon>Sphingorhabdus</taxon>
    </lineage>
</organism>
<proteinExistence type="predicted"/>
<dbReference type="EMBL" id="JBHUEL010000008">
    <property type="protein sequence ID" value="MFD1767128.1"/>
    <property type="molecule type" value="Genomic_DNA"/>
</dbReference>
<dbReference type="RefSeq" id="WP_381514120.1">
    <property type="nucleotide sequence ID" value="NZ_JBHUEL010000008.1"/>
</dbReference>
<evidence type="ECO:0000313" key="1">
    <source>
        <dbReference type="EMBL" id="MFD1767128.1"/>
    </source>
</evidence>
<protein>
    <submittedName>
        <fullName evidence="1">Uncharacterized protein</fullName>
    </submittedName>
</protein>